<dbReference type="InterPro" id="IPR050469">
    <property type="entry name" value="Diguanylate_Cyclase"/>
</dbReference>
<dbReference type="GO" id="GO:0005886">
    <property type="term" value="C:plasma membrane"/>
    <property type="evidence" value="ECO:0007669"/>
    <property type="project" value="TreeGrafter"/>
</dbReference>
<dbReference type="GO" id="GO:1902201">
    <property type="term" value="P:negative regulation of bacterial-type flagellum-dependent cell motility"/>
    <property type="evidence" value="ECO:0007669"/>
    <property type="project" value="TreeGrafter"/>
</dbReference>
<evidence type="ECO:0000256" key="3">
    <source>
        <dbReference type="PROSITE-ProRule" id="PRU00169"/>
    </source>
</evidence>
<dbReference type="InterPro" id="IPR000160">
    <property type="entry name" value="GGDEF_dom"/>
</dbReference>
<feature type="domain" description="GGDEF" evidence="5">
    <location>
        <begin position="305"/>
        <end position="434"/>
    </location>
</feature>
<evidence type="ECO:0000313" key="7">
    <source>
        <dbReference type="Proteomes" id="UP000294914"/>
    </source>
</evidence>
<protein>
    <recommendedName>
        <fullName evidence="1">diguanylate cyclase</fullName>
        <ecNumber evidence="1">2.7.7.65</ecNumber>
    </recommendedName>
</protein>
<dbReference type="CDD" id="cd00156">
    <property type="entry name" value="REC"/>
    <property type="match status" value="2"/>
</dbReference>
<dbReference type="OrthoDB" id="9812260at2"/>
<dbReference type="InterPro" id="IPR001789">
    <property type="entry name" value="Sig_transdc_resp-reg_receiver"/>
</dbReference>
<proteinExistence type="predicted"/>
<sequence>MSETLTRIMVVDGSSVSRAILARILRSEIENVEVVTCESGTDAITQLKEQDFDLVTTALLLSDMDGLALSRAIRDTKRHHYTPVIVVSGDADIRLLKEGFESGVTDYFDKSNGYRAFGDFIKSFIQRNTGLVGHILYVEDSRTAAAVTRKILEKHGLKVTLTDNAEQAIVLLDNQSGKDDFDMVITDFFLEGSLTGGDLLHAIRARLHLSQQELPVLVLTGSDDKQKQVEIFHAGGNDFVGKPLIEEVLIARVRSLLLIKHQYDALKQQAETMRWIAATDSLTGVRSKRYLMDNGESYIQNPDLHPLWAMLIDIDHFKRTNDTLGHITGDHVLAELGQTLNQWFPENMVVRFGGEEFCVLIKQQPADAMLDRAEQLRQHIEQLQPAGVDTTVSIGLASTEDHPDCHLSEFLSKADEALYYSKAQGRNRASIFTSEGPQASPWNFSNE</sequence>
<dbReference type="SUPFAM" id="SSF52172">
    <property type="entry name" value="CheY-like"/>
    <property type="match status" value="2"/>
</dbReference>
<dbReference type="PROSITE" id="PS50110">
    <property type="entry name" value="RESPONSE_REGULATORY"/>
    <property type="match status" value="2"/>
</dbReference>
<evidence type="ECO:0000259" key="4">
    <source>
        <dbReference type="PROSITE" id="PS50110"/>
    </source>
</evidence>
<dbReference type="InterPro" id="IPR029787">
    <property type="entry name" value="Nucleotide_cyclase"/>
</dbReference>
<evidence type="ECO:0000256" key="2">
    <source>
        <dbReference type="ARBA" id="ARBA00034247"/>
    </source>
</evidence>
<name>A0A4R8IT03_9GAMM</name>
<dbReference type="EMBL" id="SOQX01000001">
    <property type="protein sequence ID" value="TDY04106.1"/>
    <property type="molecule type" value="Genomic_DNA"/>
</dbReference>
<keyword evidence="7" id="KW-1185">Reference proteome</keyword>
<dbReference type="SMART" id="SM00267">
    <property type="entry name" value="GGDEF"/>
    <property type="match status" value="1"/>
</dbReference>
<dbReference type="InterPro" id="IPR043128">
    <property type="entry name" value="Rev_trsase/Diguanyl_cyclase"/>
</dbReference>
<dbReference type="GO" id="GO:0052621">
    <property type="term" value="F:diguanylate cyclase activity"/>
    <property type="evidence" value="ECO:0007669"/>
    <property type="project" value="UniProtKB-EC"/>
</dbReference>
<dbReference type="InterPro" id="IPR011006">
    <property type="entry name" value="CheY-like_superfamily"/>
</dbReference>
<dbReference type="Gene3D" id="3.40.50.2300">
    <property type="match status" value="2"/>
</dbReference>
<dbReference type="Proteomes" id="UP000294914">
    <property type="component" value="Unassembled WGS sequence"/>
</dbReference>
<evidence type="ECO:0000313" key="6">
    <source>
        <dbReference type="EMBL" id="TDY04106.1"/>
    </source>
</evidence>
<comment type="catalytic activity">
    <reaction evidence="2">
        <text>2 GTP = 3',3'-c-di-GMP + 2 diphosphate</text>
        <dbReference type="Rhea" id="RHEA:24898"/>
        <dbReference type="ChEBI" id="CHEBI:33019"/>
        <dbReference type="ChEBI" id="CHEBI:37565"/>
        <dbReference type="ChEBI" id="CHEBI:58805"/>
        <dbReference type="EC" id="2.7.7.65"/>
    </reaction>
</comment>
<reference evidence="6 7" key="1">
    <citation type="submission" date="2019-03" db="EMBL/GenBank/DDBJ databases">
        <title>Genomic Encyclopedia of Type Strains, Phase IV (KMG-IV): sequencing the most valuable type-strain genomes for metagenomic binning, comparative biology and taxonomic classification.</title>
        <authorList>
            <person name="Goeker M."/>
        </authorList>
    </citation>
    <scope>NUCLEOTIDE SEQUENCE [LARGE SCALE GENOMIC DNA]</scope>
    <source>
        <strain evidence="6 7">DSM 16326</strain>
    </source>
</reference>
<dbReference type="RefSeq" id="WP_134080723.1">
    <property type="nucleotide sequence ID" value="NZ_SOQX01000001.1"/>
</dbReference>
<dbReference type="GO" id="GO:0000160">
    <property type="term" value="P:phosphorelay signal transduction system"/>
    <property type="evidence" value="ECO:0007669"/>
    <property type="project" value="InterPro"/>
</dbReference>
<feature type="modified residue" description="4-aspartylphosphate" evidence="3">
    <location>
        <position position="187"/>
    </location>
</feature>
<organism evidence="6 7">
    <name type="scientific">Thiohalophilus thiocyanatoxydans</name>
    <dbReference type="NCBI Taxonomy" id="381308"/>
    <lineage>
        <taxon>Bacteria</taxon>
        <taxon>Pseudomonadati</taxon>
        <taxon>Pseudomonadota</taxon>
        <taxon>Gammaproteobacteria</taxon>
        <taxon>Thiohalomonadales</taxon>
        <taxon>Thiohalophilaceae</taxon>
        <taxon>Thiohalophilus</taxon>
    </lineage>
</organism>
<dbReference type="SUPFAM" id="SSF55073">
    <property type="entry name" value="Nucleotide cyclase"/>
    <property type="match status" value="1"/>
</dbReference>
<evidence type="ECO:0000256" key="1">
    <source>
        <dbReference type="ARBA" id="ARBA00012528"/>
    </source>
</evidence>
<accession>A0A4R8IT03</accession>
<dbReference type="CDD" id="cd01949">
    <property type="entry name" value="GGDEF"/>
    <property type="match status" value="1"/>
</dbReference>
<feature type="domain" description="Response regulatory" evidence="4">
    <location>
        <begin position="134"/>
        <end position="257"/>
    </location>
</feature>
<dbReference type="Gene3D" id="3.30.70.270">
    <property type="match status" value="1"/>
</dbReference>
<dbReference type="EC" id="2.7.7.65" evidence="1"/>
<dbReference type="PANTHER" id="PTHR45138">
    <property type="entry name" value="REGULATORY COMPONENTS OF SENSORY TRANSDUCTION SYSTEM"/>
    <property type="match status" value="1"/>
</dbReference>
<comment type="caution">
    <text evidence="3">Lacks conserved residue(s) required for the propagation of feature annotation.</text>
</comment>
<dbReference type="NCBIfam" id="TIGR00254">
    <property type="entry name" value="GGDEF"/>
    <property type="match status" value="1"/>
</dbReference>
<dbReference type="AlphaFoldDB" id="A0A4R8IT03"/>
<dbReference type="PANTHER" id="PTHR45138:SF9">
    <property type="entry name" value="DIGUANYLATE CYCLASE DGCM-RELATED"/>
    <property type="match status" value="1"/>
</dbReference>
<keyword evidence="3" id="KW-0597">Phosphoprotein</keyword>
<dbReference type="Pfam" id="PF00072">
    <property type="entry name" value="Response_reg"/>
    <property type="match status" value="2"/>
</dbReference>
<dbReference type="PROSITE" id="PS50887">
    <property type="entry name" value="GGDEF"/>
    <property type="match status" value="1"/>
</dbReference>
<feature type="domain" description="Response regulatory" evidence="4">
    <location>
        <begin position="7"/>
        <end position="125"/>
    </location>
</feature>
<dbReference type="Pfam" id="PF00990">
    <property type="entry name" value="GGDEF"/>
    <property type="match status" value="1"/>
</dbReference>
<comment type="caution">
    <text evidence="6">The sequence shown here is derived from an EMBL/GenBank/DDBJ whole genome shotgun (WGS) entry which is preliminary data.</text>
</comment>
<evidence type="ECO:0000259" key="5">
    <source>
        <dbReference type="PROSITE" id="PS50887"/>
    </source>
</evidence>
<gene>
    <name evidence="6" type="ORF">EDC23_0478</name>
</gene>
<dbReference type="GO" id="GO:0043709">
    <property type="term" value="P:cell adhesion involved in single-species biofilm formation"/>
    <property type="evidence" value="ECO:0007669"/>
    <property type="project" value="TreeGrafter"/>
</dbReference>
<dbReference type="SMART" id="SM00448">
    <property type="entry name" value="REC"/>
    <property type="match status" value="2"/>
</dbReference>